<comment type="similarity">
    <text evidence="1">Belongs to the UPF0177 family.</text>
</comment>
<keyword evidence="4" id="KW-0482">Metalloprotease</keyword>
<dbReference type="EMBL" id="JAAMFI010000001">
    <property type="protein sequence ID" value="MBS9334466.1"/>
    <property type="molecule type" value="Genomic_DNA"/>
</dbReference>
<keyword evidence="4" id="KW-0645">Protease</keyword>
<organism evidence="4 5">
    <name type="scientific">Fructobacillus papyriferae</name>
    <dbReference type="NCBI Taxonomy" id="2713171"/>
    <lineage>
        <taxon>Bacteria</taxon>
        <taxon>Bacillati</taxon>
        <taxon>Bacillota</taxon>
        <taxon>Bacilli</taxon>
        <taxon>Lactobacillales</taxon>
        <taxon>Lactobacillaceae</taxon>
        <taxon>Fructobacillus</taxon>
    </lineage>
</organism>
<proteinExistence type="inferred from homology"/>
<evidence type="ECO:0000313" key="5">
    <source>
        <dbReference type="Proteomes" id="UP001519418"/>
    </source>
</evidence>
<protein>
    <submittedName>
        <fullName evidence="4">CPBP family intramembrane metalloprotease</fullName>
    </submittedName>
</protein>
<dbReference type="PANTHER" id="PTHR43592">
    <property type="entry name" value="CAAX AMINO TERMINAL PROTEASE"/>
    <property type="match status" value="1"/>
</dbReference>
<feature type="transmembrane region" description="Helical" evidence="2">
    <location>
        <begin position="211"/>
        <end position="229"/>
    </location>
</feature>
<dbReference type="PANTHER" id="PTHR43592:SF15">
    <property type="entry name" value="CAAX AMINO TERMINAL PROTEASE FAMILY PROTEIN"/>
    <property type="match status" value="1"/>
</dbReference>
<feature type="transmembrane region" description="Helical" evidence="2">
    <location>
        <begin position="35"/>
        <end position="57"/>
    </location>
</feature>
<dbReference type="Proteomes" id="UP001519418">
    <property type="component" value="Unassembled WGS sequence"/>
</dbReference>
<evidence type="ECO:0000256" key="1">
    <source>
        <dbReference type="ARBA" id="ARBA00009067"/>
    </source>
</evidence>
<feature type="transmembrane region" description="Helical" evidence="2">
    <location>
        <begin position="182"/>
        <end position="199"/>
    </location>
</feature>
<feature type="transmembrane region" description="Helical" evidence="2">
    <location>
        <begin position="12"/>
        <end position="29"/>
    </location>
</feature>
<dbReference type="Pfam" id="PF02517">
    <property type="entry name" value="Rce1-like"/>
    <property type="match status" value="1"/>
</dbReference>
<feature type="transmembrane region" description="Helical" evidence="2">
    <location>
        <begin position="154"/>
        <end position="176"/>
    </location>
</feature>
<keyword evidence="2" id="KW-1133">Transmembrane helix</keyword>
<feature type="domain" description="CAAX prenyl protease 2/Lysostaphin resistance protein A-like" evidence="3">
    <location>
        <begin position="122"/>
        <end position="218"/>
    </location>
</feature>
<reference evidence="4 5" key="1">
    <citation type="submission" date="2020-02" db="EMBL/GenBank/DDBJ databases">
        <title>Fructobacillus sp. isolated from paper mulberry of Taiwan.</title>
        <authorList>
            <person name="Lin S.-T."/>
        </authorList>
    </citation>
    <scope>NUCLEOTIDE SEQUENCE [LARGE SCALE GENOMIC DNA]</scope>
    <source>
        <strain evidence="4 5">M1-10</strain>
    </source>
</reference>
<evidence type="ECO:0000256" key="2">
    <source>
        <dbReference type="SAM" id="Phobius"/>
    </source>
</evidence>
<keyword evidence="5" id="KW-1185">Reference proteome</keyword>
<keyword evidence="2" id="KW-0472">Membrane</keyword>
<feature type="transmembrane region" description="Helical" evidence="2">
    <location>
        <begin position="121"/>
        <end position="142"/>
    </location>
</feature>
<feature type="transmembrane region" description="Helical" evidence="2">
    <location>
        <begin position="78"/>
        <end position="101"/>
    </location>
</feature>
<evidence type="ECO:0000259" key="3">
    <source>
        <dbReference type="Pfam" id="PF02517"/>
    </source>
</evidence>
<sequence>MKTFNFFKTTGQLIILILLIVFLILIAKIELISDSILNSFVALVLYVLGIILSVFLIRKFLKVDLTFSRLNRFDWKVIVQNYISQIILISFIFGLMMLFKLNGANVNQKNIVTEFLGSNPFSLFCFIFTTVVLAPIFEELVFRAFLMNVFSRKSLTITSSVISATAFSFLHLPGYFISLDNLYPFLIYFVIGLSFATAYRQTKKISASIVLHGMNNLFSTGLILFTMWLEHLASA</sequence>
<keyword evidence="2" id="KW-0812">Transmembrane</keyword>
<accession>A0ABS5QN99</accession>
<comment type="caution">
    <text evidence="4">The sequence shown here is derived from an EMBL/GenBank/DDBJ whole genome shotgun (WGS) entry which is preliminary data.</text>
</comment>
<dbReference type="InterPro" id="IPR003675">
    <property type="entry name" value="Rce1/LyrA-like_dom"/>
</dbReference>
<gene>
    <name evidence="4" type="ORF">G6R27_00245</name>
</gene>
<name>A0ABS5QN99_9LACO</name>
<dbReference type="GO" id="GO:0008237">
    <property type="term" value="F:metallopeptidase activity"/>
    <property type="evidence" value="ECO:0007669"/>
    <property type="project" value="UniProtKB-KW"/>
</dbReference>
<evidence type="ECO:0000313" key="4">
    <source>
        <dbReference type="EMBL" id="MBS9334466.1"/>
    </source>
</evidence>
<dbReference type="RefSeq" id="WP_213819085.1">
    <property type="nucleotide sequence ID" value="NZ_JAAMFI010000001.1"/>
</dbReference>
<keyword evidence="4" id="KW-0378">Hydrolase</keyword>